<feature type="compositionally biased region" description="Basic and acidic residues" evidence="1">
    <location>
        <begin position="57"/>
        <end position="72"/>
    </location>
</feature>
<reference evidence="2 3" key="1">
    <citation type="submission" date="2015-09" db="EMBL/GenBank/DDBJ databases">
        <title>Sorangium comparison.</title>
        <authorList>
            <person name="Zaburannyi N."/>
            <person name="Bunk B."/>
            <person name="Overmann J."/>
            <person name="Mueller R."/>
        </authorList>
    </citation>
    <scope>NUCLEOTIDE SEQUENCE [LARGE SCALE GENOMIC DNA]</scope>
    <source>
        <strain evidence="2 3">So ceGT47</strain>
    </source>
</reference>
<dbReference type="EMBL" id="CP012670">
    <property type="protein sequence ID" value="AUX27355.1"/>
    <property type="molecule type" value="Genomic_DNA"/>
</dbReference>
<evidence type="ECO:0000256" key="1">
    <source>
        <dbReference type="SAM" id="MobiDB-lite"/>
    </source>
</evidence>
<feature type="region of interest" description="Disordered" evidence="1">
    <location>
        <begin position="1"/>
        <end position="72"/>
    </location>
</feature>
<name>A0A4P2QCB5_SORCE</name>
<gene>
    <name evidence="2" type="ORF">SOCEGT47_079430</name>
</gene>
<feature type="compositionally biased region" description="Basic and acidic residues" evidence="1">
    <location>
        <begin position="18"/>
        <end position="40"/>
    </location>
</feature>
<dbReference type="AlphaFoldDB" id="A0A4P2QCB5"/>
<dbReference type="OrthoDB" id="5801866at2"/>
<dbReference type="RefSeq" id="WP_129355559.1">
    <property type="nucleotide sequence ID" value="NZ_CP012670.1"/>
</dbReference>
<protein>
    <submittedName>
        <fullName evidence="2">Uncharacterized protein</fullName>
    </submittedName>
</protein>
<evidence type="ECO:0000313" key="3">
    <source>
        <dbReference type="Proteomes" id="UP000295781"/>
    </source>
</evidence>
<proteinExistence type="predicted"/>
<evidence type="ECO:0000313" key="2">
    <source>
        <dbReference type="EMBL" id="AUX27355.1"/>
    </source>
</evidence>
<sequence length="72" mass="7541">MDDKKVSGEGPSTGIEGEGNRTADRRYRKAVEQSVKRGDAEALGEEAARALDGPEGDALRDAEEAARGGRPG</sequence>
<organism evidence="2 3">
    <name type="scientific">Sorangium cellulosum</name>
    <name type="common">Polyangium cellulosum</name>
    <dbReference type="NCBI Taxonomy" id="56"/>
    <lineage>
        <taxon>Bacteria</taxon>
        <taxon>Pseudomonadati</taxon>
        <taxon>Myxococcota</taxon>
        <taxon>Polyangia</taxon>
        <taxon>Polyangiales</taxon>
        <taxon>Polyangiaceae</taxon>
        <taxon>Sorangium</taxon>
    </lineage>
</organism>
<accession>A0A4P2QCB5</accession>
<dbReference type="Proteomes" id="UP000295781">
    <property type="component" value="Chromosome"/>
</dbReference>